<dbReference type="InterPro" id="IPR036047">
    <property type="entry name" value="F-box-like_dom_sf"/>
</dbReference>
<dbReference type="OrthoDB" id="3235815at2759"/>
<organism evidence="1 2">
    <name type="scientific">Dentipellis fragilis</name>
    <dbReference type="NCBI Taxonomy" id="205917"/>
    <lineage>
        <taxon>Eukaryota</taxon>
        <taxon>Fungi</taxon>
        <taxon>Dikarya</taxon>
        <taxon>Basidiomycota</taxon>
        <taxon>Agaricomycotina</taxon>
        <taxon>Agaricomycetes</taxon>
        <taxon>Russulales</taxon>
        <taxon>Hericiaceae</taxon>
        <taxon>Dentipellis</taxon>
    </lineage>
</organism>
<evidence type="ECO:0000313" key="2">
    <source>
        <dbReference type="Proteomes" id="UP000298327"/>
    </source>
</evidence>
<dbReference type="Gene3D" id="1.20.1280.50">
    <property type="match status" value="1"/>
</dbReference>
<reference evidence="1 2" key="1">
    <citation type="submission" date="2019-02" db="EMBL/GenBank/DDBJ databases">
        <title>Genome sequencing of the rare red list fungi Dentipellis fragilis.</title>
        <authorList>
            <person name="Buettner E."/>
            <person name="Kellner H."/>
        </authorList>
    </citation>
    <scope>NUCLEOTIDE SEQUENCE [LARGE SCALE GENOMIC DNA]</scope>
    <source>
        <strain evidence="1 2">DSM 105465</strain>
    </source>
</reference>
<dbReference type="Proteomes" id="UP000298327">
    <property type="component" value="Unassembled WGS sequence"/>
</dbReference>
<dbReference type="Gene3D" id="3.80.10.10">
    <property type="entry name" value="Ribonuclease Inhibitor"/>
    <property type="match status" value="1"/>
</dbReference>
<keyword evidence="2" id="KW-1185">Reference proteome</keyword>
<dbReference type="SUPFAM" id="SSF81383">
    <property type="entry name" value="F-box domain"/>
    <property type="match status" value="1"/>
</dbReference>
<gene>
    <name evidence="1" type="ORF">EVG20_g2880</name>
</gene>
<protein>
    <submittedName>
        <fullName evidence="1">Uncharacterized protein</fullName>
    </submittedName>
</protein>
<proteinExistence type="predicted"/>
<dbReference type="InterPro" id="IPR032675">
    <property type="entry name" value="LRR_dom_sf"/>
</dbReference>
<accession>A0A4Y9Z5W1</accession>
<dbReference type="STRING" id="205917.A0A4Y9Z5W1"/>
<dbReference type="AlphaFoldDB" id="A0A4Y9Z5W1"/>
<evidence type="ECO:0000313" key="1">
    <source>
        <dbReference type="EMBL" id="TFY70125.1"/>
    </source>
</evidence>
<sequence>MSDTGRGPFDGHEYSASGHLCSQAVLEPRIISLASELHHGPCDVPWTVSTAHRVLSTTLSTRRPAELLLTRLLTQYNALAPINRLPPELFFDILFQLINDPMASSFRRTQLTSIVCVSWRQAVLSHPLLWTNIDLFQKRYAALALERSHGAPIKLTFSPRNVRAGDTEETYTNPISEHAARIAILDLTQSCYSHATLLGTFPPSLPLLHTLSLDANNSHFDAAQLNSALLRDTSIAHSATPALRKLELEGLSLPWTLPLFRGLVYLHIKLRNEFTPTSPSTFRDVLAACPDLETLRLNNVGPDPADPRVNTTVEPVSLPKLNYFQLESSTPNAIACAILALKIIPAVASAKDAVILGFMPNGRDSTGFLWYHLAIGPPTLRVSNAWDPNVRHLLRALPTVRVADFTSDHQATSVARHLRTMLADLDVEQLECFETRNVPRGEIAEALSDRDIGTLKKLRIATVPHATEQERAGHLELLTDFVEELVDGNTVVKGRSVAS</sequence>
<dbReference type="SUPFAM" id="SSF52047">
    <property type="entry name" value="RNI-like"/>
    <property type="match status" value="1"/>
</dbReference>
<comment type="caution">
    <text evidence="1">The sequence shown here is derived from an EMBL/GenBank/DDBJ whole genome shotgun (WGS) entry which is preliminary data.</text>
</comment>
<dbReference type="EMBL" id="SEOQ01000120">
    <property type="protein sequence ID" value="TFY70125.1"/>
    <property type="molecule type" value="Genomic_DNA"/>
</dbReference>
<name>A0A4Y9Z5W1_9AGAM</name>